<reference evidence="1" key="1">
    <citation type="submission" date="2014-09" db="EMBL/GenBank/DDBJ databases">
        <authorList>
            <person name="Magalhaes I.L.F."/>
            <person name="Oliveira U."/>
            <person name="Santos F.R."/>
            <person name="Vidigal T.H.D.A."/>
            <person name="Brescovit A.D."/>
            <person name="Santos A.J."/>
        </authorList>
    </citation>
    <scope>NUCLEOTIDE SEQUENCE</scope>
    <source>
        <tissue evidence="1">Shoot tissue taken approximately 20 cm above the soil surface</tissue>
    </source>
</reference>
<sequence length="79" mass="9355">MHFQFHMVLCLRSFLKIIIKLGHHNWIHMFIQWTPMPMTTLSAPHIQISQSLHRLWLKTLQWDLAGFCAIGMDFGEHSV</sequence>
<dbReference type="EMBL" id="GBRH01222678">
    <property type="protein sequence ID" value="JAD75217.1"/>
    <property type="molecule type" value="Transcribed_RNA"/>
</dbReference>
<accession>A0A0A9CUP1</accession>
<reference evidence="1" key="2">
    <citation type="journal article" date="2015" name="Data Brief">
        <title>Shoot transcriptome of the giant reed, Arundo donax.</title>
        <authorList>
            <person name="Barrero R.A."/>
            <person name="Guerrero F.D."/>
            <person name="Moolhuijzen P."/>
            <person name="Goolsby J.A."/>
            <person name="Tidwell J."/>
            <person name="Bellgard S.E."/>
            <person name="Bellgard M.I."/>
        </authorList>
    </citation>
    <scope>NUCLEOTIDE SEQUENCE</scope>
    <source>
        <tissue evidence="1">Shoot tissue taken approximately 20 cm above the soil surface</tissue>
    </source>
</reference>
<proteinExistence type="predicted"/>
<evidence type="ECO:0000313" key="1">
    <source>
        <dbReference type="EMBL" id="JAD75217.1"/>
    </source>
</evidence>
<organism evidence="1">
    <name type="scientific">Arundo donax</name>
    <name type="common">Giant reed</name>
    <name type="synonym">Donax arundinaceus</name>
    <dbReference type="NCBI Taxonomy" id="35708"/>
    <lineage>
        <taxon>Eukaryota</taxon>
        <taxon>Viridiplantae</taxon>
        <taxon>Streptophyta</taxon>
        <taxon>Embryophyta</taxon>
        <taxon>Tracheophyta</taxon>
        <taxon>Spermatophyta</taxon>
        <taxon>Magnoliopsida</taxon>
        <taxon>Liliopsida</taxon>
        <taxon>Poales</taxon>
        <taxon>Poaceae</taxon>
        <taxon>PACMAD clade</taxon>
        <taxon>Arundinoideae</taxon>
        <taxon>Arundineae</taxon>
        <taxon>Arundo</taxon>
    </lineage>
</organism>
<protein>
    <submittedName>
        <fullName evidence="1">Uncharacterized protein</fullName>
    </submittedName>
</protein>
<name>A0A0A9CUP1_ARUDO</name>
<dbReference type="AlphaFoldDB" id="A0A0A9CUP1"/>